<dbReference type="AlphaFoldDB" id="A0A6M3H972"/>
<dbReference type="PANTHER" id="PTHR24289">
    <property type="entry name" value="STEROID 17-ALPHA-HYDROXYLASE/17,20 LYASE"/>
    <property type="match status" value="1"/>
</dbReference>
<dbReference type="GO" id="GO:0005506">
    <property type="term" value="F:iron ion binding"/>
    <property type="evidence" value="ECO:0007669"/>
    <property type="project" value="InterPro"/>
</dbReference>
<evidence type="ECO:0000256" key="3">
    <source>
        <dbReference type="ARBA" id="ARBA00022723"/>
    </source>
</evidence>
<dbReference type="GO" id="GO:0016705">
    <property type="term" value="F:oxidoreductase activity, acting on paired donors, with incorporation or reduction of molecular oxygen"/>
    <property type="evidence" value="ECO:0007669"/>
    <property type="project" value="InterPro"/>
</dbReference>
<dbReference type="InterPro" id="IPR017972">
    <property type="entry name" value="Cyt_P450_CS"/>
</dbReference>
<evidence type="ECO:0000256" key="2">
    <source>
        <dbReference type="ARBA" id="ARBA00022617"/>
    </source>
</evidence>
<keyword evidence="9" id="KW-0812">Transmembrane</keyword>
<evidence type="ECO:0000256" key="5">
    <source>
        <dbReference type="ARBA" id="ARBA00023004"/>
    </source>
</evidence>
<dbReference type="InterPro" id="IPR036396">
    <property type="entry name" value="Cyt_P450_sf"/>
</dbReference>
<dbReference type="EMBL" id="MN695339">
    <property type="protein sequence ID" value="QIQ51160.1"/>
    <property type="molecule type" value="mRNA"/>
</dbReference>
<dbReference type="PRINTS" id="PR00385">
    <property type="entry name" value="P450"/>
</dbReference>
<dbReference type="Gene3D" id="1.10.630.10">
    <property type="entry name" value="Cytochrome P450"/>
    <property type="match status" value="1"/>
</dbReference>
<organism evidence="10">
    <name type="scientific">Dermanyssus gallinae</name>
    <dbReference type="NCBI Taxonomy" id="34641"/>
    <lineage>
        <taxon>Eukaryota</taxon>
        <taxon>Metazoa</taxon>
        <taxon>Ecdysozoa</taxon>
        <taxon>Arthropoda</taxon>
        <taxon>Chelicerata</taxon>
        <taxon>Arachnida</taxon>
        <taxon>Acari</taxon>
        <taxon>Parasitiformes</taxon>
        <taxon>Mesostigmata</taxon>
        <taxon>Gamasina</taxon>
        <taxon>Dermanyssoidea</taxon>
        <taxon>Dermanyssidae</taxon>
        <taxon>Dermanyssus</taxon>
    </lineage>
</organism>
<comment type="cofactor">
    <cofactor evidence="7">
        <name>heme</name>
        <dbReference type="ChEBI" id="CHEBI:30413"/>
    </cofactor>
</comment>
<dbReference type="InterPro" id="IPR001128">
    <property type="entry name" value="Cyt_P450"/>
</dbReference>
<keyword evidence="4 8" id="KW-0560">Oxidoreductase</keyword>
<evidence type="ECO:0000256" key="9">
    <source>
        <dbReference type="SAM" id="Phobius"/>
    </source>
</evidence>
<accession>A0A6M3H972</accession>
<keyword evidence="5 7" id="KW-0408">Iron</keyword>
<dbReference type="GO" id="GO:0020037">
    <property type="term" value="F:heme binding"/>
    <property type="evidence" value="ECO:0007669"/>
    <property type="project" value="InterPro"/>
</dbReference>
<evidence type="ECO:0000256" key="7">
    <source>
        <dbReference type="PIRSR" id="PIRSR602401-1"/>
    </source>
</evidence>
<keyword evidence="6 8" id="KW-0503">Monooxygenase</keyword>
<reference evidence="10" key="1">
    <citation type="submission" date="2019-11" db="EMBL/GenBank/DDBJ databases">
        <authorList>
            <person name="Wang C."/>
            <person name="Xu X."/>
            <person name="Huang Y."/>
            <person name="Yu H."/>
            <person name="Pan B."/>
        </authorList>
    </citation>
    <scope>NUCLEOTIDE SEQUENCE</scope>
</reference>
<name>A0A6M3H972_9ACAR</name>
<dbReference type="Pfam" id="PF00067">
    <property type="entry name" value="p450"/>
    <property type="match status" value="1"/>
</dbReference>
<evidence type="ECO:0000256" key="8">
    <source>
        <dbReference type="RuleBase" id="RU000461"/>
    </source>
</evidence>
<evidence type="ECO:0000256" key="1">
    <source>
        <dbReference type="ARBA" id="ARBA00010617"/>
    </source>
</evidence>
<comment type="similarity">
    <text evidence="1 8">Belongs to the cytochrome P450 family.</text>
</comment>
<dbReference type="PRINTS" id="PR00463">
    <property type="entry name" value="EP450I"/>
</dbReference>
<dbReference type="PANTHER" id="PTHR24289:SF1">
    <property type="entry name" value="STEROID 17-ALPHA-HYDROXYLASE_17,20 LYASE"/>
    <property type="match status" value="1"/>
</dbReference>
<protein>
    <submittedName>
        <fullName evidence="10">Cytochrome P450 CYP4</fullName>
    </submittedName>
</protein>
<evidence type="ECO:0000256" key="6">
    <source>
        <dbReference type="ARBA" id="ARBA00023033"/>
    </source>
</evidence>
<dbReference type="GO" id="GO:0004497">
    <property type="term" value="F:monooxygenase activity"/>
    <property type="evidence" value="ECO:0007669"/>
    <property type="project" value="UniProtKB-KW"/>
</dbReference>
<keyword evidence="9" id="KW-1133">Transmembrane helix</keyword>
<feature type="transmembrane region" description="Helical" evidence="9">
    <location>
        <begin position="22"/>
        <end position="45"/>
    </location>
</feature>
<dbReference type="SMR" id="A0A6M3H972"/>
<evidence type="ECO:0000313" key="10">
    <source>
        <dbReference type="EMBL" id="QIQ51160.1"/>
    </source>
</evidence>
<dbReference type="InterPro" id="IPR002401">
    <property type="entry name" value="Cyt_P450_E_grp-I"/>
</dbReference>
<feature type="binding site" description="axial binding residue" evidence="7">
    <location>
        <position position="481"/>
    </location>
    <ligand>
        <name>heme</name>
        <dbReference type="ChEBI" id="CHEBI:30413"/>
    </ligand>
    <ligandPart>
        <name>Fe</name>
        <dbReference type="ChEBI" id="CHEBI:18248"/>
    </ligandPart>
</feature>
<keyword evidence="2 7" id="KW-0349">Heme</keyword>
<dbReference type="SUPFAM" id="SSF48264">
    <property type="entry name" value="Cytochrome P450"/>
    <property type="match status" value="1"/>
</dbReference>
<sequence>MEAPSPPPPLLSSPSVSNHPTWWWLMLDLKVIVGLAAVTLTLYVVDFYRRLRSYPPGPMPLPFIGNIHQLRGPSPLFEKAIVWSKKYGDPLTIWIGARPLVIANTKQSFRDIAGPHRNNLGGRMQTNLGDLQKRGFEDIVCSDLNPAWDVLRKVTHVALRKYAKTEELANLVAEQVDREIGRLPLPKENEARSEPAHSIDSSMCNEATWPFVDFAGNIINNIMAVSAFGEGFQRGDSDYDAFCNNRKLIEKEGANGLPSDLHPMLGLLLFSKERKLRKTIRDVQALIDKLFETALKTHATGTNRHFIDTLLNARAQFVAEDRSAGRYLSDGNVRQAVLDIFVAATDTTRAIISFGLLHLANEPQLQEDLRAEVLDVLGHDKVCQLNDRDRLVRLDAFIQEVIRFYPPAPFAIPRRALVDVEVNGRPIPRDTGVFTNLFAVNRDTDVWGQDAREFRPERFLNVTKDQLQQGFNSFGIGSRACPGEKMALANILYVFARVLQRVRLRCASGAGSADLSYCDSDILLLVRRNQDIWFSLLTSQSSP</sequence>
<keyword evidence="3 7" id="KW-0479">Metal-binding</keyword>
<dbReference type="PROSITE" id="PS00086">
    <property type="entry name" value="CYTOCHROME_P450"/>
    <property type="match status" value="1"/>
</dbReference>
<proteinExistence type="evidence at transcript level"/>
<keyword evidence="9" id="KW-0472">Membrane</keyword>
<evidence type="ECO:0000256" key="4">
    <source>
        <dbReference type="ARBA" id="ARBA00023002"/>
    </source>
</evidence>